<dbReference type="PROSITE" id="PS51078">
    <property type="entry name" value="ICLR_ED"/>
    <property type="match status" value="1"/>
</dbReference>
<reference evidence="2" key="1">
    <citation type="submission" date="2020-07" db="EMBL/GenBank/DDBJ databases">
        <authorList>
            <person name="Tarantini F.S."/>
            <person name="Hong K.W."/>
            <person name="Chan K.G."/>
        </authorList>
    </citation>
    <scope>NUCLEOTIDE SEQUENCE</scope>
    <source>
        <strain evidence="2">32-07</strain>
    </source>
</reference>
<organism evidence="2 3">
    <name type="scientific">Actinomadura graeca</name>
    <dbReference type="NCBI Taxonomy" id="2750812"/>
    <lineage>
        <taxon>Bacteria</taxon>
        <taxon>Bacillati</taxon>
        <taxon>Actinomycetota</taxon>
        <taxon>Actinomycetes</taxon>
        <taxon>Streptosporangiales</taxon>
        <taxon>Thermomonosporaceae</taxon>
        <taxon>Actinomadura</taxon>
    </lineage>
</organism>
<gene>
    <name evidence="2" type="ORF">AGRA3207_000966</name>
</gene>
<dbReference type="RefSeq" id="WP_231333344.1">
    <property type="nucleotide sequence ID" value="NZ_CP059572.1"/>
</dbReference>
<dbReference type="EMBL" id="CP059572">
    <property type="protein sequence ID" value="QXJ20282.1"/>
    <property type="molecule type" value="Genomic_DNA"/>
</dbReference>
<feature type="domain" description="IclR-ED" evidence="1">
    <location>
        <begin position="28"/>
        <end position="111"/>
    </location>
</feature>
<sequence>MACRPISEESLGKALLERIAYGYRLDGGLFELSMRASPERFLIEVSAPYLHELLERTHETVHLGVLRDLEVVYLTKIDGWRRAAAPSRTGGRIAIQLSATVAKSNDTQPLS</sequence>
<evidence type="ECO:0000313" key="2">
    <source>
        <dbReference type="EMBL" id="QXJ20282.1"/>
    </source>
</evidence>
<protein>
    <recommendedName>
        <fullName evidence="1">IclR-ED domain-containing protein</fullName>
    </recommendedName>
</protein>
<dbReference type="InterPro" id="IPR014757">
    <property type="entry name" value="Tscrpt_reg_IclR_C"/>
</dbReference>
<evidence type="ECO:0000259" key="1">
    <source>
        <dbReference type="PROSITE" id="PS51078"/>
    </source>
</evidence>
<accession>A0ABX8QNL0</accession>
<dbReference type="Pfam" id="PF01614">
    <property type="entry name" value="IclR_C"/>
    <property type="match status" value="1"/>
</dbReference>
<name>A0ABX8QNL0_9ACTN</name>
<dbReference type="Proteomes" id="UP001049518">
    <property type="component" value="Chromosome"/>
</dbReference>
<dbReference type="InterPro" id="IPR029016">
    <property type="entry name" value="GAF-like_dom_sf"/>
</dbReference>
<dbReference type="SUPFAM" id="SSF55781">
    <property type="entry name" value="GAF domain-like"/>
    <property type="match status" value="1"/>
</dbReference>
<evidence type="ECO:0000313" key="3">
    <source>
        <dbReference type="Proteomes" id="UP001049518"/>
    </source>
</evidence>
<proteinExistence type="predicted"/>
<dbReference type="Gene3D" id="3.30.450.40">
    <property type="match status" value="1"/>
</dbReference>
<keyword evidence="3" id="KW-1185">Reference proteome</keyword>